<evidence type="ECO:0000313" key="1">
    <source>
        <dbReference type="EMBL" id="KMY49578.1"/>
    </source>
</evidence>
<evidence type="ECO:0000313" key="2">
    <source>
        <dbReference type="Proteomes" id="UP000037146"/>
    </source>
</evidence>
<gene>
    <name evidence="1" type="ORF">AC625_08495</name>
</gene>
<keyword evidence="2" id="KW-1185">Reference proteome</keyword>
<dbReference type="AlphaFoldDB" id="A0A0K9GSG2"/>
<reference evidence="2" key="1">
    <citation type="submission" date="2015-07" db="EMBL/GenBank/DDBJ databases">
        <title>Genome sequencing project for genomic taxonomy and phylogenomics of Bacillus-like bacteria.</title>
        <authorList>
            <person name="Liu B."/>
            <person name="Wang J."/>
            <person name="Zhu Y."/>
            <person name="Liu G."/>
            <person name="Chen Q."/>
            <person name="Chen Z."/>
            <person name="Lan J."/>
            <person name="Che J."/>
            <person name="Ge C."/>
            <person name="Shi H."/>
            <person name="Pan Z."/>
            <person name="Liu X."/>
        </authorList>
    </citation>
    <scope>NUCLEOTIDE SEQUENCE [LARGE SCALE GENOMIC DNA]</scope>
    <source>
        <strain evidence="2">FJAT-27997</strain>
    </source>
</reference>
<dbReference type="PATRIC" id="fig|1679170.3.peg.1821"/>
<dbReference type="Proteomes" id="UP000037146">
    <property type="component" value="Unassembled WGS sequence"/>
</dbReference>
<dbReference type="RefSeq" id="WP_049680912.1">
    <property type="nucleotide sequence ID" value="NZ_LFZW01000001.1"/>
</dbReference>
<proteinExistence type="predicted"/>
<sequence length="60" mass="6993">MRKTKQNYCDLGEKCNGDDFITGQIVYYSEEENNYFCGACAVKLQRDYKLQFEDAVYTGD</sequence>
<accession>A0A0K9GSG2</accession>
<dbReference type="OrthoDB" id="176168at2"/>
<comment type="caution">
    <text evidence="1">The sequence shown here is derived from an EMBL/GenBank/DDBJ whole genome shotgun (WGS) entry which is preliminary data.</text>
</comment>
<protein>
    <submittedName>
        <fullName evidence="1">Uncharacterized protein</fullName>
    </submittedName>
</protein>
<name>A0A0K9GSG2_9BACI</name>
<organism evidence="1 2">
    <name type="scientific">Peribacillus loiseleuriae</name>
    <dbReference type="NCBI Taxonomy" id="1679170"/>
    <lineage>
        <taxon>Bacteria</taxon>
        <taxon>Bacillati</taxon>
        <taxon>Bacillota</taxon>
        <taxon>Bacilli</taxon>
        <taxon>Bacillales</taxon>
        <taxon>Bacillaceae</taxon>
        <taxon>Peribacillus</taxon>
    </lineage>
</organism>
<dbReference type="STRING" id="1679170.AC625_08495"/>
<dbReference type="EMBL" id="LFZW01000001">
    <property type="protein sequence ID" value="KMY49578.1"/>
    <property type="molecule type" value="Genomic_DNA"/>
</dbReference>